<feature type="compositionally biased region" description="Low complexity" evidence="2">
    <location>
        <begin position="12"/>
        <end position="24"/>
    </location>
</feature>
<proteinExistence type="inferred from homology"/>
<feature type="region of interest" description="Disordered" evidence="2">
    <location>
        <begin position="1"/>
        <end position="24"/>
    </location>
</feature>
<dbReference type="InterPro" id="IPR012340">
    <property type="entry name" value="NA-bd_OB-fold"/>
</dbReference>
<keyword evidence="4" id="KW-1185">Reference proteome</keyword>
<evidence type="ECO:0000313" key="4">
    <source>
        <dbReference type="Proteomes" id="UP000277580"/>
    </source>
</evidence>
<evidence type="ECO:0000256" key="1">
    <source>
        <dbReference type="ARBA" id="ARBA00009841"/>
    </source>
</evidence>
<protein>
    <submittedName>
        <fullName evidence="3">DUF171-domain-containing protein</fullName>
    </submittedName>
</protein>
<evidence type="ECO:0000313" key="3">
    <source>
        <dbReference type="EMBL" id="RPB09494.1"/>
    </source>
</evidence>
<dbReference type="OrthoDB" id="361029at2759"/>
<dbReference type="PANTHER" id="PTHR12150">
    <property type="entry name" value="CLASS IV SAM-BINDING METHYLTRANSFERASE-RELATED"/>
    <property type="match status" value="1"/>
</dbReference>
<dbReference type="Proteomes" id="UP000277580">
    <property type="component" value="Unassembled WGS sequence"/>
</dbReference>
<dbReference type="Pfam" id="PF02598">
    <property type="entry name" value="Methyltrn_RNA_3"/>
    <property type="match status" value="1"/>
</dbReference>
<dbReference type="PANTHER" id="PTHR12150:SF13">
    <property type="entry name" value="METHYLTRANSFERASE C9ORF114-RELATED"/>
    <property type="match status" value="1"/>
</dbReference>
<dbReference type="InParanoid" id="A0A3N4KG30"/>
<dbReference type="InterPro" id="IPR029026">
    <property type="entry name" value="tRNA_m1G_MTases_N"/>
</dbReference>
<dbReference type="AlphaFoldDB" id="A0A3N4KG30"/>
<name>A0A3N4KG30_9PEZI</name>
<dbReference type="SUPFAM" id="SSF75217">
    <property type="entry name" value="alpha/beta knot"/>
    <property type="match status" value="1"/>
</dbReference>
<gene>
    <name evidence="3" type="ORF">P167DRAFT_608041</name>
</gene>
<dbReference type="InterPro" id="IPR003750">
    <property type="entry name" value="Put_MeTrfase-C9orf114-like"/>
</dbReference>
<dbReference type="CDD" id="cd18086">
    <property type="entry name" value="HsC9orf114-like"/>
    <property type="match status" value="1"/>
</dbReference>
<sequence length="327" mass="33896">MADPVSKKRKTSSSTSTTNSSNTNIRPYTLTIALPSTLLTTAPNPLLKAHLASHLARISALHNVDEIVLYNPTPTPTPSTSSTTEEQDQLPHILTYLTTAPYLRKHLFPKHPHLRHVGHLPHLSLPTHPRPGPPAPGSVRSALVVESLPGGKLALDAGLEQQVVVKSAVGAGVGTTVLLRMGADGKAAIVPRRECGVYSGYAVRGAEGLAAVFTECVWEGGYDLTVGVCCGDGGGVPLDEAVSGDAGAGVPGFRHLLVAVGDLEGAARGDEGLVGMGVGGARELFDLWVDPLPGCGCEGENGGVRVEEALFAALVGLRRVLVEKGGM</sequence>
<comment type="similarity">
    <text evidence="1">Belongs to the class IV-like SAM-binding methyltransferase superfamily.</text>
</comment>
<dbReference type="Gene3D" id="2.40.50.140">
    <property type="entry name" value="Nucleic acid-binding proteins"/>
    <property type="match status" value="1"/>
</dbReference>
<accession>A0A3N4KG30</accession>
<dbReference type="STRING" id="1392247.A0A3N4KG30"/>
<evidence type="ECO:0000256" key="2">
    <source>
        <dbReference type="SAM" id="MobiDB-lite"/>
    </source>
</evidence>
<reference evidence="3 4" key="1">
    <citation type="journal article" date="2018" name="Nat. Ecol. Evol.">
        <title>Pezizomycetes genomes reveal the molecular basis of ectomycorrhizal truffle lifestyle.</title>
        <authorList>
            <person name="Murat C."/>
            <person name="Payen T."/>
            <person name="Noel B."/>
            <person name="Kuo A."/>
            <person name="Morin E."/>
            <person name="Chen J."/>
            <person name="Kohler A."/>
            <person name="Krizsan K."/>
            <person name="Balestrini R."/>
            <person name="Da Silva C."/>
            <person name="Montanini B."/>
            <person name="Hainaut M."/>
            <person name="Levati E."/>
            <person name="Barry K.W."/>
            <person name="Belfiori B."/>
            <person name="Cichocki N."/>
            <person name="Clum A."/>
            <person name="Dockter R.B."/>
            <person name="Fauchery L."/>
            <person name="Guy J."/>
            <person name="Iotti M."/>
            <person name="Le Tacon F."/>
            <person name="Lindquist E.A."/>
            <person name="Lipzen A."/>
            <person name="Malagnac F."/>
            <person name="Mello A."/>
            <person name="Molinier V."/>
            <person name="Miyauchi S."/>
            <person name="Poulain J."/>
            <person name="Riccioni C."/>
            <person name="Rubini A."/>
            <person name="Sitrit Y."/>
            <person name="Splivallo R."/>
            <person name="Traeger S."/>
            <person name="Wang M."/>
            <person name="Zifcakova L."/>
            <person name="Wipf D."/>
            <person name="Zambonelli A."/>
            <person name="Paolocci F."/>
            <person name="Nowrousian M."/>
            <person name="Ottonello S."/>
            <person name="Baldrian P."/>
            <person name="Spatafora J.W."/>
            <person name="Henrissat B."/>
            <person name="Nagy L.G."/>
            <person name="Aury J.M."/>
            <person name="Wincker P."/>
            <person name="Grigoriev I.V."/>
            <person name="Bonfante P."/>
            <person name="Martin F.M."/>
        </authorList>
    </citation>
    <scope>NUCLEOTIDE SEQUENCE [LARGE SCALE GENOMIC DNA]</scope>
    <source>
        <strain evidence="3 4">CCBAS932</strain>
    </source>
</reference>
<dbReference type="InterPro" id="IPR029028">
    <property type="entry name" value="Alpha/beta_knot_MTases"/>
</dbReference>
<dbReference type="Gene3D" id="3.40.1280.10">
    <property type="match status" value="1"/>
</dbReference>
<organism evidence="3 4">
    <name type="scientific">Morchella conica CCBAS932</name>
    <dbReference type="NCBI Taxonomy" id="1392247"/>
    <lineage>
        <taxon>Eukaryota</taxon>
        <taxon>Fungi</taxon>
        <taxon>Dikarya</taxon>
        <taxon>Ascomycota</taxon>
        <taxon>Pezizomycotina</taxon>
        <taxon>Pezizomycetes</taxon>
        <taxon>Pezizales</taxon>
        <taxon>Morchellaceae</taxon>
        <taxon>Morchella</taxon>
    </lineage>
</organism>
<dbReference type="EMBL" id="ML119152">
    <property type="protein sequence ID" value="RPB09494.1"/>
    <property type="molecule type" value="Genomic_DNA"/>
</dbReference>